<evidence type="ECO:0000259" key="1">
    <source>
        <dbReference type="PROSITE" id="PS50405"/>
    </source>
</evidence>
<dbReference type="InterPro" id="IPR036249">
    <property type="entry name" value="Thioredoxin-like_sf"/>
</dbReference>
<evidence type="ECO:0000313" key="2">
    <source>
        <dbReference type="EMBL" id="MDQ0319675.1"/>
    </source>
</evidence>
<dbReference type="InterPro" id="IPR040079">
    <property type="entry name" value="Glutathione_S-Trfase"/>
</dbReference>
<protein>
    <submittedName>
        <fullName evidence="2">Glutathione S-transferase</fullName>
    </submittedName>
</protein>
<sequence>MPQLVDGKWEKGDVAASEMKGGAFHREPTSFRNWITPDGSPAPEGQAGLPAEAGRYKLFVSYLCPWASRTLMMRKLKGLEEIVCLSVSEPELGENGWTYTEPQDAGPRVGKVRYQYELYAASDPHYTGKVSVPVLWDLKEGRIVNNESADILGILNTAFDRLTGNDLDFYPASLRPKIDRWNAPIYDKVNNGVYRAGFAKTQGSYEAAVTDVFEMLDTLEVHLGENRYVAGSHFTEADIRLFVTLIRFDAAYNGVFKCNIRRLEDYPNLSSYLREIYQWPGIAETVKIDQIKRGYYSIAHVNPTMIVPVGPILDFNRPHDRGRLKGEGVFHKG</sequence>
<name>A0ABU0BN50_9HYPH</name>
<gene>
    <name evidence="2" type="ORF">QO002_001813</name>
</gene>
<dbReference type="InterPro" id="IPR010987">
    <property type="entry name" value="Glutathione-S-Trfase_C-like"/>
</dbReference>
<dbReference type="SUPFAM" id="SSF52833">
    <property type="entry name" value="Thioredoxin-like"/>
    <property type="match status" value="1"/>
</dbReference>
<dbReference type="InterPro" id="IPR047047">
    <property type="entry name" value="GST_Omega-like_C"/>
</dbReference>
<dbReference type="SUPFAM" id="SSF47616">
    <property type="entry name" value="GST C-terminal domain-like"/>
    <property type="match status" value="1"/>
</dbReference>
<dbReference type="CDD" id="cd03190">
    <property type="entry name" value="GST_C_Omega_like"/>
    <property type="match status" value="1"/>
</dbReference>
<organism evidence="2 3">
    <name type="scientific">Pararhizobium capsulatum DSM 1112</name>
    <dbReference type="NCBI Taxonomy" id="1121113"/>
    <lineage>
        <taxon>Bacteria</taxon>
        <taxon>Pseudomonadati</taxon>
        <taxon>Pseudomonadota</taxon>
        <taxon>Alphaproteobacteria</taxon>
        <taxon>Hyphomicrobiales</taxon>
        <taxon>Rhizobiaceae</taxon>
        <taxon>Rhizobium/Agrobacterium group</taxon>
        <taxon>Pararhizobium</taxon>
    </lineage>
</organism>
<evidence type="ECO:0000313" key="3">
    <source>
        <dbReference type="Proteomes" id="UP001230207"/>
    </source>
</evidence>
<accession>A0ABU0BN50</accession>
<dbReference type="Proteomes" id="UP001230207">
    <property type="component" value="Unassembled WGS sequence"/>
</dbReference>
<dbReference type="SFLD" id="SFLDG01206">
    <property type="entry name" value="Xi.1"/>
    <property type="match status" value="1"/>
</dbReference>
<dbReference type="SFLD" id="SFLDG01148">
    <property type="entry name" value="Xi_(cytGST)"/>
    <property type="match status" value="1"/>
</dbReference>
<dbReference type="Pfam" id="PF13409">
    <property type="entry name" value="GST_N_2"/>
    <property type="match status" value="1"/>
</dbReference>
<dbReference type="EMBL" id="JAUSVF010000001">
    <property type="protein sequence ID" value="MDQ0319675.1"/>
    <property type="molecule type" value="Genomic_DNA"/>
</dbReference>
<dbReference type="PANTHER" id="PTHR32419">
    <property type="entry name" value="GLUTATHIONYL-HYDROQUINONE REDUCTASE"/>
    <property type="match status" value="1"/>
</dbReference>
<dbReference type="Gene3D" id="3.40.30.10">
    <property type="entry name" value="Glutaredoxin"/>
    <property type="match status" value="1"/>
</dbReference>
<keyword evidence="3" id="KW-1185">Reference proteome</keyword>
<dbReference type="InterPro" id="IPR004045">
    <property type="entry name" value="Glutathione_S-Trfase_N"/>
</dbReference>
<reference evidence="2 3" key="1">
    <citation type="submission" date="2023-07" db="EMBL/GenBank/DDBJ databases">
        <title>Genomic Encyclopedia of Type Strains, Phase IV (KMG-IV): sequencing the most valuable type-strain genomes for metagenomic binning, comparative biology and taxonomic classification.</title>
        <authorList>
            <person name="Goeker M."/>
        </authorList>
    </citation>
    <scope>NUCLEOTIDE SEQUENCE [LARGE SCALE GENOMIC DNA]</scope>
    <source>
        <strain evidence="2 3">DSM 1112</strain>
    </source>
</reference>
<dbReference type="PIRSF" id="PIRSF015753">
    <property type="entry name" value="GST"/>
    <property type="match status" value="1"/>
</dbReference>
<dbReference type="PROSITE" id="PS50405">
    <property type="entry name" value="GST_CTER"/>
    <property type="match status" value="1"/>
</dbReference>
<feature type="domain" description="GST C-terminal" evidence="1">
    <location>
        <begin position="171"/>
        <end position="295"/>
    </location>
</feature>
<dbReference type="Gene3D" id="1.20.1050.10">
    <property type="match status" value="1"/>
</dbReference>
<dbReference type="RefSeq" id="WP_307228758.1">
    <property type="nucleotide sequence ID" value="NZ_JAUSVF010000001.1"/>
</dbReference>
<dbReference type="Pfam" id="PF13410">
    <property type="entry name" value="GST_C_2"/>
    <property type="match status" value="1"/>
</dbReference>
<dbReference type="InterPro" id="IPR016639">
    <property type="entry name" value="GST_Omega/GSH"/>
</dbReference>
<proteinExistence type="predicted"/>
<dbReference type="SFLD" id="SFLDS00019">
    <property type="entry name" value="Glutathione_Transferase_(cytos"/>
    <property type="match status" value="1"/>
</dbReference>
<dbReference type="InterPro" id="IPR036282">
    <property type="entry name" value="Glutathione-S-Trfase_C_sf"/>
</dbReference>
<comment type="caution">
    <text evidence="2">The sequence shown here is derived from an EMBL/GenBank/DDBJ whole genome shotgun (WGS) entry which is preliminary data.</text>
</comment>
<dbReference type="PANTHER" id="PTHR32419:SF6">
    <property type="entry name" value="GLUTATHIONE S-TRANSFERASE OMEGA-LIKE 1-RELATED"/>
    <property type="match status" value="1"/>
</dbReference>